<dbReference type="GO" id="GO:0000139">
    <property type="term" value="C:Golgi membrane"/>
    <property type="evidence" value="ECO:0007669"/>
    <property type="project" value="TreeGrafter"/>
</dbReference>
<keyword evidence="4" id="KW-1133">Transmembrane helix</keyword>
<evidence type="ECO:0000256" key="1">
    <source>
        <dbReference type="ARBA" id="ARBA00005664"/>
    </source>
</evidence>
<protein>
    <submittedName>
        <fullName evidence="5">Uncharacterized protein</fullName>
    </submittedName>
</protein>
<dbReference type="InterPro" id="IPR029044">
    <property type="entry name" value="Nucleotide-diphossugar_trans"/>
</dbReference>
<feature type="non-terminal residue" evidence="5">
    <location>
        <position position="1"/>
    </location>
</feature>
<keyword evidence="3" id="KW-0808">Transferase</keyword>
<sequence>MLTCRSRLLKRSRNRLLLLRRARYIWCTFIILVMVSVIFYLCVTRIYLVPQLDINKLCAFNLQNFSSLTDVNYKEPARYSIVSIIISPSAYPHPFLESKSIYADLHNYQLQIYYHQLDYSRNIFWNKVLTVARITKQLNSSITWIWLLDYDTLIFNFAISLEDIIEKEAAESTDILYTTDSNGLNGGSILIRNSRWIQEFLLPRWYNTNNESIPRIGKWCEQGSLDHLINTDPEIKRHAVNIDIRKMNSYGGRVDGTLERLYVLLDIYERLNINKIILSQLSSESSVLLLSGSACTDRLYTVGEQTLSTTSDSWLEMNDESIKTTEL</sequence>
<name>A0A8S2FC54_9BILA</name>
<dbReference type="EMBL" id="CAJOBA010049078">
    <property type="protein sequence ID" value="CAF4219869.1"/>
    <property type="molecule type" value="Genomic_DNA"/>
</dbReference>
<dbReference type="PANTHER" id="PTHR31306:SF4">
    <property type="entry name" value="ALPHA-1,2-GALACTOSYLTRANSFERASE"/>
    <property type="match status" value="1"/>
</dbReference>
<dbReference type="Gene3D" id="3.90.550.10">
    <property type="entry name" value="Spore Coat Polysaccharide Biosynthesis Protein SpsA, Chain A"/>
    <property type="match status" value="1"/>
</dbReference>
<evidence type="ECO:0000256" key="4">
    <source>
        <dbReference type="SAM" id="Phobius"/>
    </source>
</evidence>
<feature type="transmembrane region" description="Helical" evidence="4">
    <location>
        <begin position="21"/>
        <end position="41"/>
    </location>
</feature>
<keyword evidence="4" id="KW-0812">Transmembrane</keyword>
<keyword evidence="2" id="KW-0328">Glycosyltransferase</keyword>
<evidence type="ECO:0000256" key="2">
    <source>
        <dbReference type="ARBA" id="ARBA00022676"/>
    </source>
</evidence>
<evidence type="ECO:0000256" key="3">
    <source>
        <dbReference type="ARBA" id="ARBA00022679"/>
    </source>
</evidence>
<comment type="similarity">
    <text evidence="1">Belongs to the glycosyltransferase 34 family.</text>
</comment>
<dbReference type="SUPFAM" id="SSF53448">
    <property type="entry name" value="Nucleotide-diphospho-sugar transferases"/>
    <property type="match status" value="1"/>
</dbReference>
<dbReference type="GO" id="GO:0016757">
    <property type="term" value="F:glycosyltransferase activity"/>
    <property type="evidence" value="ECO:0007669"/>
    <property type="project" value="UniProtKB-KW"/>
</dbReference>
<organism evidence="5 7">
    <name type="scientific">Didymodactylos carnosus</name>
    <dbReference type="NCBI Taxonomy" id="1234261"/>
    <lineage>
        <taxon>Eukaryota</taxon>
        <taxon>Metazoa</taxon>
        <taxon>Spiralia</taxon>
        <taxon>Gnathifera</taxon>
        <taxon>Rotifera</taxon>
        <taxon>Eurotatoria</taxon>
        <taxon>Bdelloidea</taxon>
        <taxon>Philodinida</taxon>
        <taxon>Philodinidae</taxon>
        <taxon>Didymodactylos</taxon>
    </lineage>
</organism>
<dbReference type="AlphaFoldDB" id="A0A8S2FC54"/>
<dbReference type="InterPro" id="IPR008630">
    <property type="entry name" value="Glyco_trans_34"/>
</dbReference>
<keyword evidence="4" id="KW-0472">Membrane</keyword>
<gene>
    <name evidence="5" type="ORF">OVA965_LOCUS33607</name>
    <name evidence="6" type="ORF">TMI583_LOCUS34498</name>
</gene>
<evidence type="ECO:0000313" key="6">
    <source>
        <dbReference type="EMBL" id="CAF4219869.1"/>
    </source>
</evidence>
<dbReference type="Pfam" id="PF05637">
    <property type="entry name" value="Glyco_transf_34"/>
    <property type="match status" value="2"/>
</dbReference>
<dbReference type="Proteomes" id="UP000677228">
    <property type="component" value="Unassembled WGS sequence"/>
</dbReference>
<evidence type="ECO:0000313" key="7">
    <source>
        <dbReference type="Proteomes" id="UP000677228"/>
    </source>
</evidence>
<proteinExistence type="inferred from homology"/>
<accession>A0A8S2FC54</accession>
<evidence type="ECO:0000313" key="5">
    <source>
        <dbReference type="EMBL" id="CAF1418260.1"/>
    </source>
</evidence>
<comment type="caution">
    <text evidence="5">The sequence shown here is derived from an EMBL/GenBank/DDBJ whole genome shotgun (WGS) entry which is preliminary data.</text>
</comment>
<dbReference type="Proteomes" id="UP000682733">
    <property type="component" value="Unassembled WGS sequence"/>
</dbReference>
<dbReference type="GO" id="GO:0006487">
    <property type="term" value="P:protein N-linked glycosylation"/>
    <property type="evidence" value="ECO:0007669"/>
    <property type="project" value="TreeGrafter"/>
</dbReference>
<dbReference type="EMBL" id="CAJNOK010027327">
    <property type="protein sequence ID" value="CAF1418260.1"/>
    <property type="molecule type" value="Genomic_DNA"/>
</dbReference>
<reference evidence="5" key="1">
    <citation type="submission" date="2021-02" db="EMBL/GenBank/DDBJ databases">
        <authorList>
            <person name="Nowell W R."/>
        </authorList>
    </citation>
    <scope>NUCLEOTIDE SEQUENCE</scope>
</reference>
<dbReference type="PANTHER" id="PTHR31306">
    <property type="entry name" value="ALPHA-1,6-MANNOSYLTRANSFERASE MNN11-RELATED"/>
    <property type="match status" value="1"/>
</dbReference>